<evidence type="ECO:0000259" key="5">
    <source>
        <dbReference type="Pfam" id="PF24827"/>
    </source>
</evidence>
<gene>
    <name evidence="6" type="ORF">C5O00_11270</name>
</gene>
<accession>A0A2S0HYF2</accession>
<dbReference type="InterPro" id="IPR050178">
    <property type="entry name" value="AspA/AstE_fam"/>
</dbReference>
<comment type="cofactor">
    <cofactor evidence="1">
        <name>Zn(2+)</name>
        <dbReference type="ChEBI" id="CHEBI:29105"/>
    </cofactor>
</comment>
<dbReference type="Pfam" id="PF24827">
    <property type="entry name" value="AstE_AspA_cat"/>
    <property type="match status" value="1"/>
</dbReference>
<keyword evidence="4" id="KW-0862">Zinc</keyword>
<evidence type="ECO:0000256" key="4">
    <source>
        <dbReference type="ARBA" id="ARBA00022833"/>
    </source>
</evidence>
<dbReference type="GO" id="GO:0016788">
    <property type="term" value="F:hydrolase activity, acting on ester bonds"/>
    <property type="evidence" value="ECO:0007669"/>
    <property type="project" value="InterPro"/>
</dbReference>
<evidence type="ECO:0000256" key="3">
    <source>
        <dbReference type="ARBA" id="ARBA00022801"/>
    </source>
</evidence>
<evidence type="ECO:0000256" key="2">
    <source>
        <dbReference type="ARBA" id="ARBA00022723"/>
    </source>
</evidence>
<dbReference type="InterPro" id="IPR055438">
    <property type="entry name" value="AstE_AspA_cat"/>
</dbReference>
<dbReference type="PANTHER" id="PTHR15162">
    <property type="entry name" value="ASPARTOACYLASE"/>
    <property type="match status" value="1"/>
</dbReference>
<sequence length="400" mass="46070">MIKLHSGPLNKTIEIKRLIGTYHGSDEGPTLIFTAGIHGNEPAGIFALQTVLQKLKETTPQFHGCMYAISGNLTALKKGVRYNKVDLNRLWTKEKLAGLEDEKVISFDDEMLQQKEIFDLIQGILEREKGPFYFFDLHTTSGDTAPFITVNDSLLNRKFTSLYPVPLILGIEEFLEGPLLSYINELGYIAFGFEGGQHESPKSFEYCVSFINLSLYFTGCLSQAEANYNEHFTKLQHEMAFRNKFFEIIFRQEINPDDRFIICDGYVNFQKVSKGTVIAINNGKQLKTPYSGQIFMPLYQGKGNDGFFIIRKTPLFFLKLSAFLRKISFDRLLVALPGVNWRHESHEELVVDLKIARFFTRQFFHLMGYRSKYKDATHLKLKNREAVARDDDYKNAQWNK</sequence>
<dbReference type="Proteomes" id="UP000238442">
    <property type="component" value="Chromosome"/>
</dbReference>
<keyword evidence="2" id="KW-0479">Metal-binding</keyword>
<protein>
    <submittedName>
        <fullName evidence="6">Aspartoacylase</fullName>
    </submittedName>
</protein>
<dbReference type="RefSeq" id="WP_105216951.1">
    <property type="nucleotide sequence ID" value="NZ_CP027062.1"/>
</dbReference>
<dbReference type="AlphaFoldDB" id="A0A2S0HYF2"/>
<dbReference type="SUPFAM" id="SSF53187">
    <property type="entry name" value="Zn-dependent exopeptidases"/>
    <property type="match status" value="1"/>
</dbReference>
<dbReference type="Gene3D" id="3.40.630.10">
    <property type="entry name" value="Zn peptidases"/>
    <property type="match status" value="1"/>
</dbReference>
<dbReference type="GO" id="GO:0005829">
    <property type="term" value="C:cytosol"/>
    <property type="evidence" value="ECO:0007669"/>
    <property type="project" value="TreeGrafter"/>
</dbReference>
<name>A0A2S0HYF2_9FLAO</name>
<reference evidence="6 7" key="1">
    <citation type="submission" date="2018-02" db="EMBL/GenBank/DDBJ databases">
        <title>Genomic analysis of the strain RR4-38 isolated from a seawater recirculating aquaculture system.</title>
        <authorList>
            <person name="Kim Y.-S."/>
            <person name="Jang Y.H."/>
            <person name="Kim K.-H."/>
        </authorList>
    </citation>
    <scope>NUCLEOTIDE SEQUENCE [LARGE SCALE GENOMIC DNA]</scope>
    <source>
        <strain evidence="6 7">RR4-38</strain>
    </source>
</reference>
<dbReference type="EMBL" id="CP027062">
    <property type="protein sequence ID" value="AVI51711.1"/>
    <property type="molecule type" value="Genomic_DNA"/>
</dbReference>
<keyword evidence="3" id="KW-0378">Hydrolase</keyword>
<proteinExistence type="predicted"/>
<dbReference type="KEGG" id="aue:C5O00_11270"/>
<evidence type="ECO:0000256" key="1">
    <source>
        <dbReference type="ARBA" id="ARBA00001947"/>
    </source>
</evidence>
<dbReference type="GO" id="GO:0046872">
    <property type="term" value="F:metal ion binding"/>
    <property type="evidence" value="ECO:0007669"/>
    <property type="project" value="UniProtKB-KW"/>
</dbReference>
<organism evidence="6 7">
    <name type="scientific">Pukyongia salina</name>
    <dbReference type="NCBI Taxonomy" id="2094025"/>
    <lineage>
        <taxon>Bacteria</taxon>
        <taxon>Pseudomonadati</taxon>
        <taxon>Bacteroidota</taxon>
        <taxon>Flavobacteriia</taxon>
        <taxon>Flavobacteriales</taxon>
        <taxon>Flavobacteriaceae</taxon>
        <taxon>Pukyongia</taxon>
    </lineage>
</organism>
<dbReference type="PANTHER" id="PTHR15162:SF7">
    <property type="entry name" value="SUCCINYLGLUTAMATE DESUCCINYLASE"/>
    <property type="match status" value="1"/>
</dbReference>
<dbReference type="OrthoDB" id="1523003at2"/>
<keyword evidence="7" id="KW-1185">Reference proteome</keyword>
<evidence type="ECO:0000313" key="6">
    <source>
        <dbReference type="EMBL" id="AVI51711.1"/>
    </source>
</evidence>
<evidence type="ECO:0000313" key="7">
    <source>
        <dbReference type="Proteomes" id="UP000238442"/>
    </source>
</evidence>
<feature type="domain" description="Succinylglutamate desuccinylase/Aspartoacylase catalytic" evidence="5">
    <location>
        <begin position="28"/>
        <end position="141"/>
    </location>
</feature>